<dbReference type="Proteomes" id="UP000479190">
    <property type="component" value="Unassembled WGS sequence"/>
</dbReference>
<keyword evidence="2" id="KW-0472">Membrane</keyword>
<feature type="region of interest" description="Disordered" evidence="1">
    <location>
        <begin position="1"/>
        <end position="26"/>
    </location>
</feature>
<evidence type="ECO:0000256" key="2">
    <source>
        <dbReference type="SAM" id="Phobius"/>
    </source>
</evidence>
<accession>A0A6H5IS77</accession>
<dbReference type="AlphaFoldDB" id="A0A6H5IS77"/>
<feature type="transmembrane region" description="Helical" evidence="2">
    <location>
        <begin position="34"/>
        <end position="53"/>
    </location>
</feature>
<gene>
    <name evidence="3" type="ORF">TBRA_LOCUS12881</name>
</gene>
<name>A0A6H5IS77_9HYME</name>
<sequence>MDFNHHHSRELSHKYGPPHPLPGTAQRSARKRKVWWSLVDSVLLYVVPIWSIATETQAYLRQAESIHRRACLRIISDRQHLSHEATYVLATIPPLALLADERAKLYHRCHEDVGQ</sequence>
<proteinExistence type="predicted"/>
<dbReference type="OrthoDB" id="7698238at2759"/>
<reference evidence="3 4" key="1">
    <citation type="submission" date="2020-02" db="EMBL/GenBank/DDBJ databases">
        <authorList>
            <person name="Ferguson B K."/>
        </authorList>
    </citation>
    <scope>NUCLEOTIDE SEQUENCE [LARGE SCALE GENOMIC DNA]</scope>
</reference>
<keyword evidence="4" id="KW-1185">Reference proteome</keyword>
<evidence type="ECO:0000313" key="4">
    <source>
        <dbReference type="Proteomes" id="UP000479190"/>
    </source>
</evidence>
<evidence type="ECO:0000256" key="1">
    <source>
        <dbReference type="SAM" id="MobiDB-lite"/>
    </source>
</evidence>
<protein>
    <submittedName>
        <fullName evidence="3">Uncharacterized protein</fullName>
    </submittedName>
</protein>
<keyword evidence="2" id="KW-0812">Transmembrane</keyword>
<organism evidence="3 4">
    <name type="scientific">Trichogramma brassicae</name>
    <dbReference type="NCBI Taxonomy" id="86971"/>
    <lineage>
        <taxon>Eukaryota</taxon>
        <taxon>Metazoa</taxon>
        <taxon>Ecdysozoa</taxon>
        <taxon>Arthropoda</taxon>
        <taxon>Hexapoda</taxon>
        <taxon>Insecta</taxon>
        <taxon>Pterygota</taxon>
        <taxon>Neoptera</taxon>
        <taxon>Endopterygota</taxon>
        <taxon>Hymenoptera</taxon>
        <taxon>Apocrita</taxon>
        <taxon>Proctotrupomorpha</taxon>
        <taxon>Chalcidoidea</taxon>
        <taxon>Trichogrammatidae</taxon>
        <taxon>Trichogramma</taxon>
    </lineage>
</organism>
<dbReference type="EMBL" id="CADCXV010001098">
    <property type="protein sequence ID" value="CAB0041205.1"/>
    <property type="molecule type" value="Genomic_DNA"/>
</dbReference>
<keyword evidence="2" id="KW-1133">Transmembrane helix</keyword>
<evidence type="ECO:0000313" key="3">
    <source>
        <dbReference type="EMBL" id="CAB0041205.1"/>
    </source>
</evidence>